<organism evidence="2 3">
    <name type="scientific">Trapa incisa</name>
    <dbReference type="NCBI Taxonomy" id="236973"/>
    <lineage>
        <taxon>Eukaryota</taxon>
        <taxon>Viridiplantae</taxon>
        <taxon>Streptophyta</taxon>
        <taxon>Embryophyta</taxon>
        <taxon>Tracheophyta</taxon>
        <taxon>Spermatophyta</taxon>
        <taxon>Magnoliopsida</taxon>
        <taxon>eudicotyledons</taxon>
        <taxon>Gunneridae</taxon>
        <taxon>Pentapetalae</taxon>
        <taxon>rosids</taxon>
        <taxon>malvids</taxon>
        <taxon>Myrtales</taxon>
        <taxon>Lythraceae</taxon>
        <taxon>Trapa</taxon>
    </lineage>
</organism>
<gene>
    <name evidence="2" type="ORF">SAY87_014872</name>
</gene>
<dbReference type="Proteomes" id="UP001345219">
    <property type="component" value="Chromosome 12"/>
</dbReference>
<proteinExistence type="predicted"/>
<name>A0AAN7GKQ5_9MYRT</name>
<feature type="compositionally biased region" description="Basic and acidic residues" evidence="1">
    <location>
        <begin position="38"/>
        <end position="55"/>
    </location>
</feature>
<dbReference type="AlphaFoldDB" id="A0AAN7GKQ5"/>
<keyword evidence="3" id="KW-1185">Reference proteome</keyword>
<reference evidence="2 3" key="1">
    <citation type="journal article" date="2023" name="Hortic Res">
        <title>Pangenome of water caltrop reveals structural variations and asymmetric subgenome divergence after allopolyploidization.</title>
        <authorList>
            <person name="Zhang X."/>
            <person name="Chen Y."/>
            <person name="Wang L."/>
            <person name="Yuan Y."/>
            <person name="Fang M."/>
            <person name="Shi L."/>
            <person name="Lu R."/>
            <person name="Comes H.P."/>
            <person name="Ma Y."/>
            <person name="Chen Y."/>
            <person name="Huang G."/>
            <person name="Zhou Y."/>
            <person name="Zheng Z."/>
            <person name="Qiu Y."/>
        </authorList>
    </citation>
    <scope>NUCLEOTIDE SEQUENCE [LARGE SCALE GENOMIC DNA]</scope>
    <source>
        <tissue evidence="2">Roots</tissue>
    </source>
</reference>
<accession>A0AAN7GKQ5</accession>
<feature type="region of interest" description="Disordered" evidence="1">
    <location>
        <begin position="32"/>
        <end position="57"/>
    </location>
</feature>
<evidence type="ECO:0000313" key="3">
    <source>
        <dbReference type="Proteomes" id="UP001345219"/>
    </source>
</evidence>
<sequence length="94" mass="10365">MKSRFWPHLNAKSASLHPSLSFPITEKINSGVGSIPKLSRDSTDSGSKGRLEASLRRSSSPLFRFSWAATMDWSVGRFEGRGTISPRGCPRSVR</sequence>
<evidence type="ECO:0000256" key="1">
    <source>
        <dbReference type="SAM" id="MobiDB-lite"/>
    </source>
</evidence>
<comment type="caution">
    <text evidence="2">The sequence shown here is derived from an EMBL/GenBank/DDBJ whole genome shotgun (WGS) entry which is preliminary data.</text>
</comment>
<protein>
    <submittedName>
        <fullName evidence="2">Uncharacterized protein</fullName>
    </submittedName>
</protein>
<evidence type="ECO:0000313" key="2">
    <source>
        <dbReference type="EMBL" id="KAK4748286.1"/>
    </source>
</evidence>
<dbReference type="EMBL" id="JAXIOK010000019">
    <property type="protein sequence ID" value="KAK4748286.1"/>
    <property type="molecule type" value="Genomic_DNA"/>
</dbReference>